<gene>
    <name evidence="1" type="ORF">M5X19_29965</name>
</gene>
<reference evidence="1 2" key="1">
    <citation type="submission" date="2022-05" db="EMBL/GenBank/DDBJ databases">
        <title>Genome Sequencing of Bee-Associated Microbes.</title>
        <authorList>
            <person name="Dunlap C."/>
        </authorList>
    </citation>
    <scope>NUCLEOTIDE SEQUENCE [LARGE SCALE GENOMIC DNA]</scope>
    <source>
        <strain evidence="1 2">NRRL B-14421</strain>
    </source>
</reference>
<protein>
    <submittedName>
        <fullName evidence="1">Uncharacterized protein</fullName>
    </submittedName>
</protein>
<dbReference type="RefSeq" id="WP_268617949.1">
    <property type="nucleotide sequence ID" value="NZ_JAMDMX010000123.1"/>
</dbReference>
<proteinExistence type="predicted"/>
<dbReference type="EMBL" id="JAMDMX010000123">
    <property type="protein sequence ID" value="MCY9697062.1"/>
    <property type="molecule type" value="Genomic_DNA"/>
</dbReference>
<accession>A0ABT4GLJ9</accession>
<keyword evidence="2" id="KW-1185">Reference proteome</keyword>
<evidence type="ECO:0000313" key="1">
    <source>
        <dbReference type="EMBL" id="MCY9697062.1"/>
    </source>
</evidence>
<organism evidence="1 2">
    <name type="scientific">Paenibacillus alginolyticus</name>
    <dbReference type="NCBI Taxonomy" id="59839"/>
    <lineage>
        <taxon>Bacteria</taxon>
        <taxon>Bacillati</taxon>
        <taxon>Bacillota</taxon>
        <taxon>Bacilli</taxon>
        <taxon>Bacillales</taxon>
        <taxon>Paenibacillaceae</taxon>
        <taxon>Paenibacillus</taxon>
    </lineage>
</organism>
<dbReference type="Proteomes" id="UP001527099">
    <property type="component" value="Unassembled WGS sequence"/>
</dbReference>
<sequence length="159" mass="17954">MKIDLELSNDSNKDNDNIIFLSSFVANSPAEMLIVSTIHNHRVMSFIAINRTDAEEFLKNKTSEFDYIKKWRFQQVNETTDMSTPNILPVVPTPIPTSTAPVSGPICRDIMTNYARQMQDAAESYNGNGNSDPKGFEQYINKFKDSMNAALKSNHCPEQ</sequence>
<name>A0ABT4GLJ9_9BACL</name>
<comment type="caution">
    <text evidence="1">The sequence shown here is derived from an EMBL/GenBank/DDBJ whole genome shotgun (WGS) entry which is preliminary data.</text>
</comment>
<evidence type="ECO:0000313" key="2">
    <source>
        <dbReference type="Proteomes" id="UP001527099"/>
    </source>
</evidence>